<organism evidence="3 4">
    <name type="scientific">Candidatus Halobonum tyrrellensis G22</name>
    <dbReference type="NCBI Taxonomy" id="1324957"/>
    <lineage>
        <taxon>Archaea</taxon>
        <taxon>Methanobacteriati</taxon>
        <taxon>Methanobacteriota</taxon>
        <taxon>Stenosarchaea group</taxon>
        <taxon>Halobacteria</taxon>
        <taxon>Halobacteriales</taxon>
        <taxon>Haloferacaceae</taxon>
        <taxon>Candidatus Halobonum</taxon>
    </lineage>
</organism>
<dbReference type="GO" id="GO:0015074">
    <property type="term" value="P:DNA integration"/>
    <property type="evidence" value="ECO:0007669"/>
    <property type="project" value="InterPro"/>
</dbReference>
<sequence length="439" mass="48786">MSDAAGDRPDFSGVRWTTLDRAGFADEYRRVVLPRLDGEGKPPDHRPTHEWFRERGLRSFLAALRRHHDLSLGEFWTEVLGHEEAGYEWNSDHEGTVDALDRFVERRRKRHADLADASVDTLRRRLNLYVRAYAAANGDDDLLSPVARDADVPAYRATDACYAAFDRLDAEGYAARTKRRVRSVVDEWYTHLVGRKRAGVNPATGLYTEFKWEVTDADPPALAPAHVRALTAAAESTRDRLLVVALAAWGLRAGEAAALHADQFVREGGDVTAVRFDERKNGPGEVSVLYGEETLSARLDALATDDEPPGYLFPSAQAASGHVTRGTVWSWFRDLARAADLPDTVDGARPSPQLARRFWYDAYTSVLGPVLDLVGEVADEQGSADPTVVVENYLRDERARDLRREFMRDRLAAAFEGPTDRRAGADAVAGDAWSGERPD</sequence>
<dbReference type="OrthoDB" id="303624at2157"/>
<dbReference type="PROSITE" id="PS51898">
    <property type="entry name" value="TYR_RECOMBINASE"/>
    <property type="match status" value="1"/>
</dbReference>
<dbReference type="Gene3D" id="1.10.443.10">
    <property type="entry name" value="Intergrase catalytic core"/>
    <property type="match status" value="1"/>
</dbReference>
<gene>
    <name evidence="3" type="ORF">K933_16857</name>
</gene>
<feature type="domain" description="Tyr recombinase" evidence="2">
    <location>
        <begin position="217"/>
        <end position="407"/>
    </location>
</feature>
<protein>
    <recommendedName>
        <fullName evidence="2">Tyr recombinase domain-containing protein</fullName>
    </recommendedName>
</protein>
<dbReference type="SUPFAM" id="SSF56349">
    <property type="entry name" value="DNA breaking-rejoining enzymes"/>
    <property type="match status" value="1"/>
</dbReference>
<dbReference type="GO" id="GO:0006310">
    <property type="term" value="P:DNA recombination"/>
    <property type="evidence" value="ECO:0007669"/>
    <property type="project" value="UniProtKB-KW"/>
</dbReference>
<evidence type="ECO:0000256" key="1">
    <source>
        <dbReference type="ARBA" id="ARBA00023172"/>
    </source>
</evidence>
<dbReference type="EMBL" id="ASGZ01000068">
    <property type="protein sequence ID" value="ESP86950.1"/>
    <property type="molecule type" value="Genomic_DNA"/>
</dbReference>
<comment type="caution">
    <text evidence="3">The sequence shown here is derived from an EMBL/GenBank/DDBJ whole genome shotgun (WGS) entry which is preliminary data.</text>
</comment>
<name>V4H8D5_9EURY</name>
<evidence type="ECO:0000313" key="3">
    <source>
        <dbReference type="EMBL" id="ESP86950.1"/>
    </source>
</evidence>
<dbReference type="eggNOG" id="arCOG01241">
    <property type="taxonomic scope" value="Archaea"/>
</dbReference>
<dbReference type="RefSeq" id="WP_023395938.1">
    <property type="nucleotide sequence ID" value="NZ_ASGZ01000068.1"/>
</dbReference>
<dbReference type="GO" id="GO:0003677">
    <property type="term" value="F:DNA binding"/>
    <property type="evidence" value="ECO:0007669"/>
    <property type="project" value="InterPro"/>
</dbReference>
<reference evidence="3 4" key="1">
    <citation type="journal article" date="2013" name="Genome Announc.">
        <title>Draft Genome Sequence of 'Candidatus Halobonum tyrrellensis' Strain G22, Isolated from the Hypersaline Waters of Lake Tyrrell, Australia.</title>
        <authorList>
            <person name="Ugalde J.A."/>
            <person name="Narasingarao P."/>
            <person name="Kuo S."/>
            <person name="Podell S."/>
            <person name="Allen E.E."/>
        </authorList>
    </citation>
    <scope>NUCLEOTIDE SEQUENCE [LARGE SCALE GENOMIC DNA]</scope>
    <source>
        <strain evidence="3 4">G22</strain>
    </source>
</reference>
<dbReference type="AlphaFoldDB" id="V4H8D5"/>
<dbReference type="Proteomes" id="UP000017840">
    <property type="component" value="Unassembled WGS sequence"/>
</dbReference>
<proteinExistence type="predicted"/>
<evidence type="ECO:0000259" key="2">
    <source>
        <dbReference type="PROSITE" id="PS51898"/>
    </source>
</evidence>
<accession>V4H8D5</accession>
<keyword evidence="1" id="KW-0233">DNA recombination</keyword>
<dbReference type="InterPro" id="IPR013762">
    <property type="entry name" value="Integrase-like_cat_sf"/>
</dbReference>
<dbReference type="InterPro" id="IPR011010">
    <property type="entry name" value="DNA_brk_join_enz"/>
</dbReference>
<dbReference type="InterPro" id="IPR002104">
    <property type="entry name" value="Integrase_catalytic"/>
</dbReference>
<dbReference type="PATRIC" id="fig|1324957.4.peg.3424"/>
<keyword evidence="4" id="KW-1185">Reference proteome</keyword>
<evidence type="ECO:0000313" key="4">
    <source>
        <dbReference type="Proteomes" id="UP000017840"/>
    </source>
</evidence>